<feature type="compositionally biased region" description="Basic and acidic residues" evidence="1">
    <location>
        <begin position="1"/>
        <end position="12"/>
    </location>
</feature>
<protein>
    <submittedName>
        <fullName evidence="2">Uncharacterized protein</fullName>
    </submittedName>
</protein>
<proteinExistence type="predicted"/>
<feature type="compositionally biased region" description="Low complexity" evidence="1">
    <location>
        <begin position="15"/>
        <end position="29"/>
    </location>
</feature>
<feature type="region of interest" description="Disordered" evidence="1">
    <location>
        <begin position="1"/>
        <end position="63"/>
    </location>
</feature>
<dbReference type="AlphaFoldDB" id="A0A653CNP5"/>
<reference evidence="2 3" key="1">
    <citation type="submission" date="2019-01" db="EMBL/GenBank/DDBJ databases">
        <authorList>
            <person name="Sayadi A."/>
        </authorList>
    </citation>
    <scope>NUCLEOTIDE SEQUENCE [LARGE SCALE GENOMIC DNA]</scope>
</reference>
<name>A0A653CNP5_CALMS</name>
<accession>A0A653CNP5</accession>
<keyword evidence="3" id="KW-1185">Reference proteome</keyword>
<organism evidence="2 3">
    <name type="scientific">Callosobruchus maculatus</name>
    <name type="common">Southern cowpea weevil</name>
    <name type="synonym">Pulse bruchid</name>
    <dbReference type="NCBI Taxonomy" id="64391"/>
    <lineage>
        <taxon>Eukaryota</taxon>
        <taxon>Metazoa</taxon>
        <taxon>Ecdysozoa</taxon>
        <taxon>Arthropoda</taxon>
        <taxon>Hexapoda</taxon>
        <taxon>Insecta</taxon>
        <taxon>Pterygota</taxon>
        <taxon>Neoptera</taxon>
        <taxon>Endopterygota</taxon>
        <taxon>Coleoptera</taxon>
        <taxon>Polyphaga</taxon>
        <taxon>Cucujiformia</taxon>
        <taxon>Chrysomeloidea</taxon>
        <taxon>Chrysomelidae</taxon>
        <taxon>Bruchinae</taxon>
        <taxon>Bruchini</taxon>
        <taxon>Callosobruchus</taxon>
    </lineage>
</organism>
<evidence type="ECO:0000256" key="1">
    <source>
        <dbReference type="SAM" id="MobiDB-lite"/>
    </source>
</evidence>
<dbReference type="Proteomes" id="UP000410492">
    <property type="component" value="Unassembled WGS sequence"/>
</dbReference>
<feature type="compositionally biased region" description="Polar residues" evidence="1">
    <location>
        <begin position="32"/>
        <end position="46"/>
    </location>
</feature>
<dbReference type="EMBL" id="CAACVG010008380">
    <property type="protein sequence ID" value="VEN49548.1"/>
    <property type="molecule type" value="Genomic_DNA"/>
</dbReference>
<gene>
    <name evidence="2" type="ORF">CALMAC_LOCUS10625</name>
</gene>
<evidence type="ECO:0000313" key="2">
    <source>
        <dbReference type="EMBL" id="VEN49548.1"/>
    </source>
</evidence>
<sequence length="63" mass="6322">MEEMSLHEKAFGVEDAAGADSSGTGATVGISGYSSLAPSSHLNCGQQPGKGAVLLDPENTNKT</sequence>
<evidence type="ECO:0000313" key="3">
    <source>
        <dbReference type="Proteomes" id="UP000410492"/>
    </source>
</evidence>